<feature type="signal peptide" evidence="1">
    <location>
        <begin position="1"/>
        <end position="26"/>
    </location>
</feature>
<protein>
    <recommendedName>
        <fullName evidence="2">Late nodulin domain-containing protein</fullName>
    </recommendedName>
</protein>
<dbReference type="EMBL" id="BT137803">
    <property type="protein sequence ID" value="AFK37598.1"/>
    <property type="molecule type" value="mRNA"/>
</dbReference>
<evidence type="ECO:0000259" key="2">
    <source>
        <dbReference type="Pfam" id="PF07127"/>
    </source>
</evidence>
<name>I3SBF6_MEDTR</name>
<dbReference type="AlphaFoldDB" id="I3SBF6"/>
<dbReference type="GO" id="GO:0046872">
    <property type="term" value="F:metal ion binding"/>
    <property type="evidence" value="ECO:0007669"/>
    <property type="project" value="InterPro"/>
</dbReference>
<evidence type="ECO:0000256" key="1">
    <source>
        <dbReference type="SAM" id="SignalP"/>
    </source>
</evidence>
<organism evidence="3">
    <name type="scientific">Medicago truncatula</name>
    <name type="common">Barrel medic</name>
    <name type="synonym">Medicago tribuloides</name>
    <dbReference type="NCBI Taxonomy" id="3880"/>
    <lineage>
        <taxon>Eukaryota</taxon>
        <taxon>Viridiplantae</taxon>
        <taxon>Streptophyta</taxon>
        <taxon>Embryophyta</taxon>
        <taxon>Tracheophyta</taxon>
        <taxon>Spermatophyta</taxon>
        <taxon>Magnoliopsida</taxon>
        <taxon>eudicotyledons</taxon>
        <taxon>Gunneridae</taxon>
        <taxon>Pentapetalae</taxon>
        <taxon>rosids</taxon>
        <taxon>fabids</taxon>
        <taxon>Fabales</taxon>
        <taxon>Fabaceae</taxon>
        <taxon>Papilionoideae</taxon>
        <taxon>50 kb inversion clade</taxon>
        <taxon>NPAAA clade</taxon>
        <taxon>Hologalegina</taxon>
        <taxon>IRL clade</taxon>
        <taxon>Trifolieae</taxon>
        <taxon>Medicago</taxon>
    </lineage>
</organism>
<reference evidence="3" key="1">
    <citation type="submission" date="2012-05" db="EMBL/GenBank/DDBJ databases">
        <authorList>
            <person name="Krishnakumar V."/>
            <person name="Cheung F."/>
            <person name="Xiao Y."/>
            <person name="Chan A."/>
            <person name="Moskal W.A."/>
            <person name="Town C.D."/>
        </authorList>
    </citation>
    <scope>NUCLEOTIDE SEQUENCE</scope>
</reference>
<feature type="chain" id="PRO_5003679345" description="Late nodulin domain-containing protein" evidence="1">
    <location>
        <begin position="27"/>
        <end position="53"/>
    </location>
</feature>
<feature type="domain" description="Late nodulin" evidence="2">
    <location>
        <begin position="1"/>
        <end position="52"/>
    </location>
</feature>
<keyword evidence="1" id="KW-0732">Signal</keyword>
<evidence type="ECO:0000313" key="3">
    <source>
        <dbReference type="EMBL" id="AFK37598.1"/>
    </source>
</evidence>
<sequence>MAEILKDFYAMNLFIFLIILPAKIRGEVFQRVTDDGCPKPVNHLRVVKCIEHI</sequence>
<accession>I3SBF6</accession>
<dbReference type="Pfam" id="PF07127">
    <property type="entry name" value="Nodulin_late"/>
    <property type="match status" value="1"/>
</dbReference>
<proteinExistence type="evidence at transcript level"/>
<dbReference type="InterPro" id="IPR009810">
    <property type="entry name" value="Nodulin_late_dom"/>
</dbReference>